<dbReference type="Gene3D" id="2.40.128.640">
    <property type="match status" value="1"/>
</dbReference>
<organism evidence="2 3">
    <name type="scientific">Advenella mandrilli</name>
    <dbReference type="NCBI Taxonomy" id="2800330"/>
    <lineage>
        <taxon>Bacteria</taxon>
        <taxon>Pseudomonadati</taxon>
        <taxon>Pseudomonadota</taxon>
        <taxon>Betaproteobacteria</taxon>
        <taxon>Burkholderiales</taxon>
        <taxon>Alcaligenaceae</taxon>
    </lineage>
</organism>
<evidence type="ECO:0000313" key="2">
    <source>
        <dbReference type="EMBL" id="MBK1780082.1"/>
    </source>
</evidence>
<sequence>MKKTGLAILLTSFMVVGCANNPVQENTVPDMHTAEIALDWNGTYEGIFPCASCEGIKMKLELLPNKTYKLIQEYITNRPGDKVFETSGKFEFDKTSPSLIRLDDNAENSVYFVGEGYIEARDRQTGQPMSTKLNYKLNKK</sequence>
<gene>
    <name evidence="2" type="ORF">JHL22_02495</name>
</gene>
<dbReference type="InterPro" id="IPR007298">
    <property type="entry name" value="Cu-R_lipoprotein_NlpE"/>
</dbReference>
<feature type="signal peptide" evidence="1">
    <location>
        <begin position="1"/>
        <end position="21"/>
    </location>
</feature>
<evidence type="ECO:0000313" key="3">
    <source>
        <dbReference type="Proteomes" id="UP000635316"/>
    </source>
</evidence>
<dbReference type="EMBL" id="JAENGP010000002">
    <property type="protein sequence ID" value="MBK1780082.1"/>
    <property type="molecule type" value="Genomic_DNA"/>
</dbReference>
<accession>A0ABS1E8S6</accession>
<dbReference type="Pfam" id="PF04170">
    <property type="entry name" value="NlpE"/>
    <property type="match status" value="1"/>
</dbReference>
<protein>
    <submittedName>
        <fullName evidence="2">Copper resistance protein NlpE N-terminal domain-containing protein</fullName>
    </submittedName>
</protein>
<feature type="chain" id="PRO_5046227231" evidence="1">
    <location>
        <begin position="22"/>
        <end position="140"/>
    </location>
</feature>
<dbReference type="Proteomes" id="UP000635316">
    <property type="component" value="Unassembled WGS sequence"/>
</dbReference>
<dbReference type="PROSITE" id="PS51257">
    <property type="entry name" value="PROKAR_LIPOPROTEIN"/>
    <property type="match status" value="1"/>
</dbReference>
<reference evidence="2 3" key="1">
    <citation type="submission" date="2020-12" db="EMBL/GenBank/DDBJ databases">
        <authorList>
            <person name="Lu T."/>
            <person name="Wang Q."/>
            <person name="Han X."/>
        </authorList>
    </citation>
    <scope>NUCLEOTIDE SEQUENCE [LARGE SCALE GENOMIC DNA]</scope>
    <source>
        <strain evidence="2 3">WQ 585</strain>
    </source>
</reference>
<name>A0ABS1E8S6_9BURK</name>
<proteinExistence type="predicted"/>
<dbReference type="RefSeq" id="WP_200233467.1">
    <property type="nucleotide sequence ID" value="NZ_JAENGP010000002.1"/>
</dbReference>
<evidence type="ECO:0000256" key="1">
    <source>
        <dbReference type="SAM" id="SignalP"/>
    </source>
</evidence>
<keyword evidence="3" id="KW-1185">Reference proteome</keyword>
<keyword evidence="1" id="KW-0732">Signal</keyword>
<comment type="caution">
    <text evidence="2">The sequence shown here is derived from an EMBL/GenBank/DDBJ whole genome shotgun (WGS) entry which is preliminary data.</text>
</comment>